<feature type="domain" description="HTH cro/C1-type" evidence="2">
    <location>
        <begin position="3"/>
        <end position="57"/>
    </location>
</feature>
<proteinExistence type="predicted"/>
<dbReference type="PANTHER" id="PTHR46558:SF4">
    <property type="entry name" value="DNA-BIDING PHAGE PROTEIN"/>
    <property type="match status" value="1"/>
</dbReference>
<dbReference type="GO" id="GO:0003677">
    <property type="term" value="F:DNA binding"/>
    <property type="evidence" value="ECO:0007669"/>
    <property type="project" value="UniProtKB-KW"/>
</dbReference>
<dbReference type="Gene3D" id="1.10.260.40">
    <property type="entry name" value="lambda repressor-like DNA-binding domains"/>
    <property type="match status" value="1"/>
</dbReference>
<evidence type="ECO:0000313" key="4">
    <source>
        <dbReference type="Proteomes" id="UP000295390"/>
    </source>
</evidence>
<protein>
    <submittedName>
        <fullName evidence="3">DNA-binding XRE family transcriptional regulator</fullName>
    </submittedName>
</protein>
<dbReference type="SMART" id="SM00530">
    <property type="entry name" value="HTH_XRE"/>
    <property type="match status" value="1"/>
</dbReference>
<comment type="caution">
    <text evidence="3">The sequence shown here is derived from an EMBL/GenBank/DDBJ whole genome shotgun (WGS) entry which is preliminary data.</text>
</comment>
<sequence>MRIKELRKKHKETQSFLADLLDVSLRTIQNYENGSVTIPNNKLKVLAEHYNITVSEIFLQKEDHQINLDEIDANVLANHVVENWDRLMQNNLFSANFKAKAGEWALKVRKSLD</sequence>
<keyword evidence="1 3" id="KW-0238">DNA-binding</keyword>
<gene>
    <name evidence="3" type="ORF">DFQ07_2798</name>
</gene>
<evidence type="ECO:0000313" key="3">
    <source>
        <dbReference type="EMBL" id="TDQ22780.1"/>
    </source>
</evidence>
<organism evidence="3 4">
    <name type="scientific">Tenacibaculum caenipelagi</name>
    <dbReference type="NCBI Taxonomy" id="1325435"/>
    <lineage>
        <taxon>Bacteria</taxon>
        <taxon>Pseudomonadati</taxon>
        <taxon>Bacteroidota</taxon>
        <taxon>Flavobacteriia</taxon>
        <taxon>Flavobacteriales</taxon>
        <taxon>Flavobacteriaceae</taxon>
        <taxon>Tenacibaculum</taxon>
    </lineage>
</organism>
<dbReference type="CDD" id="cd00093">
    <property type="entry name" value="HTH_XRE"/>
    <property type="match status" value="1"/>
</dbReference>
<dbReference type="SUPFAM" id="SSF47413">
    <property type="entry name" value="lambda repressor-like DNA-binding domains"/>
    <property type="match status" value="1"/>
</dbReference>
<name>A0A4R6TDB0_9FLAO</name>
<dbReference type="PROSITE" id="PS50943">
    <property type="entry name" value="HTH_CROC1"/>
    <property type="match status" value="1"/>
</dbReference>
<dbReference type="PANTHER" id="PTHR46558">
    <property type="entry name" value="TRACRIPTIONAL REGULATORY PROTEIN-RELATED-RELATED"/>
    <property type="match status" value="1"/>
</dbReference>
<accession>A0A4R6TDB0</accession>
<dbReference type="InterPro" id="IPR010982">
    <property type="entry name" value="Lambda_DNA-bd_dom_sf"/>
</dbReference>
<dbReference type="Pfam" id="PF01381">
    <property type="entry name" value="HTH_3"/>
    <property type="match status" value="1"/>
</dbReference>
<evidence type="ECO:0000259" key="2">
    <source>
        <dbReference type="PROSITE" id="PS50943"/>
    </source>
</evidence>
<dbReference type="Proteomes" id="UP000295390">
    <property type="component" value="Unassembled WGS sequence"/>
</dbReference>
<dbReference type="AlphaFoldDB" id="A0A4R6TDB0"/>
<dbReference type="OrthoDB" id="3831186at2"/>
<dbReference type="InterPro" id="IPR001387">
    <property type="entry name" value="Cro/C1-type_HTH"/>
</dbReference>
<reference evidence="3 4" key="1">
    <citation type="submission" date="2019-03" db="EMBL/GenBank/DDBJ databases">
        <title>Genomic Encyclopedia of Type Strains, Phase III (KMG-III): the genomes of soil and plant-associated and newly described type strains.</title>
        <authorList>
            <person name="Whitman W."/>
        </authorList>
    </citation>
    <scope>NUCLEOTIDE SEQUENCE [LARGE SCALE GENOMIC DNA]</scope>
    <source>
        <strain evidence="3 4">CECT 8283</strain>
    </source>
</reference>
<evidence type="ECO:0000256" key="1">
    <source>
        <dbReference type="ARBA" id="ARBA00023125"/>
    </source>
</evidence>
<keyword evidence="4" id="KW-1185">Reference proteome</keyword>
<dbReference type="RefSeq" id="WP_133537765.1">
    <property type="nucleotide sequence ID" value="NZ_SNYH01000006.1"/>
</dbReference>
<dbReference type="EMBL" id="SNYH01000006">
    <property type="protein sequence ID" value="TDQ22780.1"/>
    <property type="molecule type" value="Genomic_DNA"/>
</dbReference>